<dbReference type="GO" id="GO:0042773">
    <property type="term" value="P:ATP synthesis coupled electron transport"/>
    <property type="evidence" value="ECO:0007669"/>
    <property type="project" value="InterPro"/>
</dbReference>
<dbReference type="GO" id="GO:0008137">
    <property type="term" value="F:NADH dehydrogenase (ubiquinone) activity"/>
    <property type="evidence" value="ECO:0007669"/>
    <property type="project" value="InterPro"/>
</dbReference>
<name>E6PZ84_9ZZZZ</name>
<sequence length="649" mass="69648">MTISLYLWLIPLLPLIGFLLNGLAGSRLPKALVSTIALLFPLGAFALVARAVTLAWPGHDAVMLPYLETCPLGWIAAGGLHVGFTLALDQLTLVMLLVITGVGFLIHLYSVGYMSHEEGYWRYFAYLNLFLFFMTVLVLAGNFLLMFVGWEGVGLASYLLIGFYYDRKSAADAGRKAFIVNRIGDFGFLVGMFLLLGQFGTLSFVSIGANLAAHPAIEGGVLTAIALCLVVGATGKSAQIPLYIWLPDAMEGPTPVSALIHAATMVTAGVYMIARTHAIFDRSPLALMVVAGIGAATAFFAATVGLVQTDIKRVLAYSTISQLGYMFLGCGVAAYSAAVFHLMTHAFFKALLFLAAGSVIHGLGGEQDLRNMGGLRKQMPVTFWTMTAGVFAIAGFFPFAGFFSKDAILYAAFLQGPAGKAFWFIGLVTALLTSVYMFRLWYLAFFGESRAKDKHHQAHESPWIMLLPLVILALLSVTGGWIGIERFGAFLAPVVGDGAMHAGNAQLEFGLSLVAVAVAALGWFVADVYYRRSPEKPAAVAATVPLLYATLVHKYRIDELYDAVVVKPLLLVSRYVLGWVGEGFLVRGSAWVGAGIVSLVGEGLRRWQSGNLRSYAGWLAAGAAAVLLFVLAGVLFGAHAAGFSMNWIR</sequence>
<feature type="transmembrane region" description="Helical" evidence="5">
    <location>
        <begin position="618"/>
        <end position="641"/>
    </location>
</feature>
<evidence type="ECO:0000259" key="6">
    <source>
        <dbReference type="Pfam" id="PF00361"/>
    </source>
</evidence>
<evidence type="ECO:0000256" key="4">
    <source>
        <dbReference type="ARBA" id="ARBA00023136"/>
    </source>
</evidence>
<keyword evidence="2 5" id="KW-0812">Transmembrane</keyword>
<feature type="transmembrane region" description="Helical" evidence="5">
    <location>
        <begin position="509"/>
        <end position="530"/>
    </location>
</feature>
<gene>
    <name evidence="8" type="primary">nuoL</name>
    <name evidence="8" type="ORF">CARN3_1248</name>
</gene>
<protein>
    <submittedName>
        <fullName evidence="8">NADH:ubiquinone oxidoreductase, membrane subunit L</fullName>
        <ecNumber evidence="8">1.6.99.5</ecNumber>
    </submittedName>
</protein>
<feature type="transmembrane region" description="Helical" evidence="5">
    <location>
        <begin position="256"/>
        <end position="274"/>
    </location>
</feature>
<dbReference type="PRINTS" id="PR01434">
    <property type="entry name" value="NADHDHGNASE5"/>
</dbReference>
<feature type="transmembrane region" description="Helical" evidence="5">
    <location>
        <begin position="286"/>
        <end position="307"/>
    </location>
</feature>
<dbReference type="NCBIfam" id="TIGR01974">
    <property type="entry name" value="NDH_I_L"/>
    <property type="match status" value="1"/>
</dbReference>
<accession>E6PZ84</accession>
<comment type="subcellular location">
    <subcellularLocation>
        <location evidence="1">Membrane</location>
        <topology evidence="1">Multi-pass membrane protein</topology>
    </subcellularLocation>
</comment>
<organism evidence="8">
    <name type="scientific">mine drainage metagenome</name>
    <dbReference type="NCBI Taxonomy" id="410659"/>
    <lineage>
        <taxon>unclassified sequences</taxon>
        <taxon>metagenomes</taxon>
        <taxon>ecological metagenomes</taxon>
    </lineage>
</organism>
<proteinExistence type="predicted"/>
<feature type="transmembrane region" description="Helical" evidence="5">
    <location>
        <begin position="221"/>
        <end position="244"/>
    </location>
</feature>
<feature type="transmembrane region" description="Helical" evidence="5">
    <location>
        <begin position="6"/>
        <end position="24"/>
    </location>
</feature>
<feature type="domain" description="NADH-Ubiquinone oxidoreductase (complex I) chain 5 N-terminal" evidence="7">
    <location>
        <begin position="74"/>
        <end position="124"/>
    </location>
</feature>
<dbReference type="GO" id="GO:0003954">
    <property type="term" value="F:NADH dehydrogenase activity"/>
    <property type="evidence" value="ECO:0007669"/>
    <property type="project" value="TreeGrafter"/>
</dbReference>
<dbReference type="EMBL" id="CABN01000110">
    <property type="protein sequence ID" value="CBI00243.1"/>
    <property type="molecule type" value="Genomic_DNA"/>
</dbReference>
<feature type="transmembrane region" description="Helical" evidence="5">
    <location>
        <begin position="36"/>
        <end position="56"/>
    </location>
</feature>
<dbReference type="InterPro" id="IPR018393">
    <property type="entry name" value="NADHpl_OxRdtase_5_subgr"/>
</dbReference>
<feature type="transmembrane region" description="Helical" evidence="5">
    <location>
        <begin position="91"/>
        <end position="111"/>
    </location>
</feature>
<dbReference type="InterPro" id="IPR001750">
    <property type="entry name" value="ND/Mrp_TM"/>
</dbReference>
<keyword evidence="8" id="KW-0830">Ubiquinone</keyword>
<evidence type="ECO:0000256" key="5">
    <source>
        <dbReference type="SAM" id="Phobius"/>
    </source>
</evidence>
<evidence type="ECO:0000313" key="8">
    <source>
        <dbReference type="EMBL" id="CBI00243.1"/>
    </source>
</evidence>
<dbReference type="AlphaFoldDB" id="E6PZ84"/>
<keyword evidence="3 5" id="KW-1133">Transmembrane helix</keyword>
<dbReference type="GO" id="GO:0016020">
    <property type="term" value="C:membrane"/>
    <property type="evidence" value="ECO:0007669"/>
    <property type="project" value="UniProtKB-SubCell"/>
</dbReference>
<reference evidence="8" key="1">
    <citation type="submission" date="2009-10" db="EMBL/GenBank/DDBJ databases">
        <title>Diversity of trophic interactions inside an arsenic-rich microbial ecosystem.</title>
        <authorList>
            <person name="Bertin P.N."/>
            <person name="Heinrich-Salmeron A."/>
            <person name="Pelletier E."/>
            <person name="Goulhen-Chollet F."/>
            <person name="Arsene-Ploetze F."/>
            <person name="Gallien S."/>
            <person name="Calteau A."/>
            <person name="Vallenet D."/>
            <person name="Casiot C."/>
            <person name="Chane-Woon-Ming B."/>
            <person name="Giloteaux L."/>
            <person name="Barakat M."/>
            <person name="Bonnefoy V."/>
            <person name="Bruneel O."/>
            <person name="Chandler M."/>
            <person name="Cleiss J."/>
            <person name="Duran R."/>
            <person name="Elbaz-Poulichet F."/>
            <person name="Fonknechten N."/>
            <person name="Lauga B."/>
            <person name="Mornico D."/>
            <person name="Ortet P."/>
            <person name="Schaeffer C."/>
            <person name="Siguier P."/>
            <person name="Alexander Thil Smith A."/>
            <person name="Van Dorsselaer A."/>
            <person name="Weissenbach J."/>
            <person name="Medigue C."/>
            <person name="Le Paslier D."/>
        </authorList>
    </citation>
    <scope>NUCLEOTIDE SEQUENCE</scope>
</reference>
<comment type="caution">
    <text evidence="8">The sequence shown here is derived from an EMBL/GenBank/DDBJ whole genome shotgun (WGS) entry which is preliminary data.</text>
</comment>
<feature type="transmembrane region" description="Helical" evidence="5">
    <location>
        <begin position="342"/>
        <end position="360"/>
    </location>
</feature>
<feature type="transmembrane region" description="Helical" evidence="5">
    <location>
        <begin position="147"/>
        <end position="165"/>
    </location>
</feature>
<dbReference type="PANTHER" id="PTHR42829">
    <property type="entry name" value="NADH-UBIQUINONE OXIDOREDUCTASE CHAIN 5"/>
    <property type="match status" value="1"/>
</dbReference>
<dbReference type="EC" id="1.6.99.5" evidence="8"/>
<evidence type="ECO:0000259" key="7">
    <source>
        <dbReference type="Pfam" id="PF00662"/>
    </source>
</evidence>
<dbReference type="InterPro" id="IPR001516">
    <property type="entry name" value="Proton_antipo_N"/>
</dbReference>
<dbReference type="GO" id="GO:0015990">
    <property type="term" value="P:electron transport coupled proton transport"/>
    <property type="evidence" value="ECO:0007669"/>
    <property type="project" value="TreeGrafter"/>
</dbReference>
<feature type="transmembrane region" description="Helical" evidence="5">
    <location>
        <begin position="314"/>
        <end position="336"/>
    </location>
</feature>
<keyword evidence="4 5" id="KW-0472">Membrane</keyword>
<evidence type="ECO:0000256" key="1">
    <source>
        <dbReference type="ARBA" id="ARBA00004141"/>
    </source>
</evidence>
<feature type="transmembrane region" description="Helical" evidence="5">
    <location>
        <begin position="381"/>
        <end position="401"/>
    </location>
</feature>
<dbReference type="InterPro" id="IPR003945">
    <property type="entry name" value="NU5C-like"/>
</dbReference>
<dbReference type="Gene3D" id="1.20.5.2700">
    <property type="match status" value="1"/>
</dbReference>
<feature type="domain" description="NADH:quinone oxidoreductase/Mrp antiporter transmembrane" evidence="6">
    <location>
        <begin position="140"/>
        <end position="433"/>
    </location>
</feature>
<dbReference type="PRINTS" id="PR01435">
    <property type="entry name" value="NPOXDRDTASE5"/>
</dbReference>
<evidence type="ECO:0000256" key="2">
    <source>
        <dbReference type="ARBA" id="ARBA00022692"/>
    </source>
</evidence>
<evidence type="ECO:0000256" key="3">
    <source>
        <dbReference type="ARBA" id="ARBA00022989"/>
    </source>
</evidence>
<keyword evidence="8" id="KW-0560">Oxidoreductase</keyword>
<feature type="transmembrane region" description="Helical" evidence="5">
    <location>
        <begin position="421"/>
        <end position="442"/>
    </location>
</feature>
<feature type="transmembrane region" description="Helical" evidence="5">
    <location>
        <begin position="463"/>
        <end position="484"/>
    </location>
</feature>
<feature type="transmembrane region" description="Helical" evidence="5">
    <location>
        <begin position="186"/>
        <end position="209"/>
    </location>
</feature>
<dbReference type="Pfam" id="PF00662">
    <property type="entry name" value="Proton_antipo_N"/>
    <property type="match status" value="1"/>
</dbReference>
<feature type="transmembrane region" description="Helical" evidence="5">
    <location>
        <begin position="123"/>
        <end position="141"/>
    </location>
</feature>
<dbReference type="NCBIfam" id="NF005141">
    <property type="entry name" value="PRK06590.1"/>
    <property type="match status" value="1"/>
</dbReference>
<dbReference type="PANTHER" id="PTHR42829:SF2">
    <property type="entry name" value="NADH-UBIQUINONE OXIDOREDUCTASE CHAIN 5"/>
    <property type="match status" value="1"/>
</dbReference>
<dbReference type="Pfam" id="PF00361">
    <property type="entry name" value="Proton_antipo_M"/>
    <property type="match status" value="1"/>
</dbReference>